<gene>
    <name evidence="5" type="ORF">APAL1065_LOCUS23552</name>
</gene>
<dbReference type="PANTHER" id="PTHR24113:SF12">
    <property type="entry name" value="RAN GTPASE-ACTIVATING PROTEIN 1"/>
    <property type="match status" value="1"/>
</dbReference>
<dbReference type="GO" id="GO:0005829">
    <property type="term" value="C:cytosol"/>
    <property type="evidence" value="ECO:0007669"/>
    <property type="project" value="TreeGrafter"/>
</dbReference>
<dbReference type="Pfam" id="PF13516">
    <property type="entry name" value="LRR_6"/>
    <property type="match status" value="4"/>
</dbReference>
<dbReference type="GO" id="GO:0006913">
    <property type="term" value="P:nucleocytoplasmic transport"/>
    <property type="evidence" value="ECO:0007669"/>
    <property type="project" value="TreeGrafter"/>
</dbReference>
<dbReference type="EMBL" id="HBHT01035019">
    <property type="protein sequence ID" value="CAD9987948.1"/>
    <property type="molecule type" value="Transcribed_RNA"/>
</dbReference>
<name>A0A7S2YPN5_9STRA</name>
<keyword evidence="1" id="KW-0343">GTPase activation</keyword>
<keyword evidence="3" id="KW-0677">Repeat</keyword>
<accession>A0A7S2YPN5</accession>
<reference evidence="5" key="1">
    <citation type="submission" date="2021-01" db="EMBL/GenBank/DDBJ databases">
        <authorList>
            <person name="Corre E."/>
            <person name="Pelletier E."/>
            <person name="Niang G."/>
            <person name="Scheremetjew M."/>
            <person name="Finn R."/>
            <person name="Kale V."/>
            <person name="Holt S."/>
            <person name="Cochrane G."/>
            <person name="Meng A."/>
            <person name="Brown T."/>
            <person name="Cohen L."/>
        </authorList>
    </citation>
    <scope>NUCLEOTIDE SEQUENCE</scope>
    <source>
        <strain evidence="5">CCMP125</strain>
    </source>
</reference>
<dbReference type="Gene3D" id="3.80.10.10">
    <property type="entry name" value="Ribonuclease Inhibitor"/>
    <property type="match status" value="1"/>
</dbReference>
<evidence type="ECO:0000256" key="4">
    <source>
        <dbReference type="SAM" id="MobiDB-lite"/>
    </source>
</evidence>
<keyword evidence="2" id="KW-0433">Leucine-rich repeat</keyword>
<dbReference type="AlphaFoldDB" id="A0A7S2YPN5"/>
<organism evidence="5">
    <name type="scientific">Entomoneis paludosa</name>
    <dbReference type="NCBI Taxonomy" id="265537"/>
    <lineage>
        <taxon>Eukaryota</taxon>
        <taxon>Sar</taxon>
        <taxon>Stramenopiles</taxon>
        <taxon>Ochrophyta</taxon>
        <taxon>Bacillariophyta</taxon>
        <taxon>Bacillariophyceae</taxon>
        <taxon>Bacillariophycidae</taxon>
        <taxon>Entomoneidaceae</taxon>
        <taxon>Entomoneis</taxon>
    </lineage>
</organism>
<dbReference type="SUPFAM" id="SSF52047">
    <property type="entry name" value="RNI-like"/>
    <property type="match status" value="1"/>
</dbReference>
<evidence type="ECO:0000256" key="1">
    <source>
        <dbReference type="ARBA" id="ARBA00022468"/>
    </source>
</evidence>
<dbReference type="PANTHER" id="PTHR24113">
    <property type="entry name" value="RAN GTPASE-ACTIVATING PROTEIN 1"/>
    <property type="match status" value="1"/>
</dbReference>
<dbReference type="GO" id="GO:0048471">
    <property type="term" value="C:perinuclear region of cytoplasm"/>
    <property type="evidence" value="ECO:0007669"/>
    <property type="project" value="TreeGrafter"/>
</dbReference>
<dbReference type="GO" id="GO:0031267">
    <property type="term" value="F:small GTPase binding"/>
    <property type="evidence" value="ECO:0007669"/>
    <property type="project" value="TreeGrafter"/>
</dbReference>
<evidence type="ECO:0000313" key="5">
    <source>
        <dbReference type="EMBL" id="CAD9987948.1"/>
    </source>
</evidence>
<evidence type="ECO:0000256" key="3">
    <source>
        <dbReference type="ARBA" id="ARBA00022737"/>
    </source>
</evidence>
<protein>
    <submittedName>
        <fullName evidence="5">Uncharacterized protein</fullName>
    </submittedName>
</protein>
<dbReference type="InterPro" id="IPR032675">
    <property type="entry name" value="LRR_dom_sf"/>
</dbReference>
<sequence length="508" mass="57635">MNYCYVDYMKKRSHEHKLFQEVQEVLESNHSTLESIQFKTLGNLFPRNPQEVARILKALRGCQKLHTLDLSVPEEEIVEPIGGPWLQLMMNQDRESSGVAKSLVHFRLESFDLTQVRQSVEETLVPVLAQGQKHSLRHVSLAGCRITDKGLWKLVHGSQHFKHITTLQLPRMQTLSHISLLTMASLLQENHHLTVLDLTGNPTMFAMEEEDDEFHETSSEKKREPSREQALTAFMKALAKNTTLQELNLSHCGLHDEEFKFLLAALQENRKLTTLNVDFNNITRKHGLEQHLPHQLPKLRALSVLSMQGLKKKRKQKIRAIRRSDSASTSSSREEEYHHDSPHFQEDDEMITTRYYFEEESSQAAWASPQILDKFREALTTNESLVALHLGNGAGQNIHPVTIQDLLDRNETLKRMNKFNPNFKAKHAVNATVASGKGSTLIHHSATAVAVKPKTKVGRAGDPEPTAIETKLAHHHKEESAISRFEAVVVQRPSKMGDPPASQAFSPY</sequence>
<dbReference type="InterPro" id="IPR001611">
    <property type="entry name" value="Leu-rich_rpt"/>
</dbReference>
<dbReference type="InterPro" id="IPR027038">
    <property type="entry name" value="RanGap"/>
</dbReference>
<feature type="region of interest" description="Disordered" evidence="4">
    <location>
        <begin position="313"/>
        <end position="345"/>
    </location>
</feature>
<proteinExistence type="predicted"/>
<evidence type="ECO:0000256" key="2">
    <source>
        <dbReference type="ARBA" id="ARBA00022614"/>
    </source>
</evidence>
<dbReference type="GO" id="GO:0005634">
    <property type="term" value="C:nucleus"/>
    <property type="evidence" value="ECO:0007669"/>
    <property type="project" value="TreeGrafter"/>
</dbReference>
<feature type="compositionally biased region" description="Basic and acidic residues" evidence="4">
    <location>
        <begin position="332"/>
        <end position="345"/>
    </location>
</feature>
<dbReference type="GO" id="GO:0005096">
    <property type="term" value="F:GTPase activator activity"/>
    <property type="evidence" value="ECO:0007669"/>
    <property type="project" value="UniProtKB-KW"/>
</dbReference>